<reference evidence="1 2" key="1">
    <citation type="journal article" date="2019" name="Commun. Biol.">
        <title>The bagworm genome reveals a unique fibroin gene that provides high tensile strength.</title>
        <authorList>
            <person name="Kono N."/>
            <person name="Nakamura H."/>
            <person name="Ohtoshi R."/>
            <person name="Tomita M."/>
            <person name="Numata K."/>
            <person name="Arakawa K."/>
        </authorList>
    </citation>
    <scope>NUCLEOTIDE SEQUENCE [LARGE SCALE GENOMIC DNA]</scope>
</reference>
<dbReference type="PANTHER" id="PTHR45854:SF3">
    <property type="entry name" value="ARFGAP WITH SH3 DOMAIN, ANK REPEAT AND PH DOMAIN-CONTAINING PROTEIN"/>
    <property type="match status" value="1"/>
</dbReference>
<proteinExistence type="predicted"/>
<dbReference type="EMBL" id="BGZK01000055">
    <property type="protein sequence ID" value="GBP13161.1"/>
    <property type="molecule type" value="Genomic_DNA"/>
</dbReference>
<dbReference type="AlphaFoldDB" id="A0A4C1TIN3"/>
<comment type="caution">
    <text evidence="1">The sequence shown here is derived from an EMBL/GenBank/DDBJ whole genome shotgun (WGS) entry which is preliminary data.</text>
</comment>
<evidence type="ECO:0000313" key="1">
    <source>
        <dbReference type="EMBL" id="GBP13161.1"/>
    </source>
</evidence>
<dbReference type="PANTHER" id="PTHR45854">
    <property type="entry name" value="ASAP FAMILY MEMBER"/>
    <property type="match status" value="1"/>
</dbReference>
<organism evidence="1 2">
    <name type="scientific">Eumeta variegata</name>
    <name type="common">Bagworm moth</name>
    <name type="synonym">Eumeta japonica</name>
    <dbReference type="NCBI Taxonomy" id="151549"/>
    <lineage>
        <taxon>Eukaryota</taxon>
        <taxon>Metazoa</taxon>
        <taxon>Ecdysozoa</taxon>
        <taxon>Arthropoda</taxon>
        <taxon>Hexapoda</taxon>
        <taxon>Insecta</taxon>
        <taxon>Pterygota</taxon>
        <taxon>Neoptera</taxon>
        <taxon>Endopterygota</taxon>
        <taxon>Lepidoptera</taxon>
        <taxon>Glossata</taxon>
        <taxon>Ditrysia</taxon>
        <taxon>Tineoidea</taxon>
        <taxon>Psychidae</taxon>
        <taxon>Oiketicinae</taxon>
        <taxon>Eumeta</taxon>
    </lineage>
</organism>
<accession>A0A4C1TIN3</accession>
<dbReference type="STRING" id="151549.A0A4C1TIN3"/>
<dbReference type="InterPro" id="IPR043593">
    <property type="entry name" value="ASAP"/>
</dbReference>
<dbReference type="OrthoDB" id="435430at2759"/>
<dbReference type="Proteomes" id="UP000299102">
    <property type="component" value="Unassembled WGS sequence"/>
</dbReference>
<dbReference type="GO" id="GO:0005096">
    <property type="term" value="F:GTPase activator activity"/>
    <property type="evidence" value="ECO:0007669"/>
    <property type="project" value="InterPro"/>
</dbReference>
<name>A0A4C1TIN3_EUMVA</name>
<evidence type="ECO:0000313" key="2">
    <source>
        <dbReference type="Proteomes" id="UP000299102"/>
    </source>
</evidence>
<sequence>MKPTKVARERSASKRMLASFLIKLDMWLQLLWRIVEPCIVIAHVDNEMYMSRALERLGGNALSKDQEPDIGAAFFKFAVVTKELSALMKTLLCLFAERARLAAAGGNCFIAGLPDASRGGDGANPRQTSVTTN</sequence>
<keyword evidence="2" id="KW-1185">Reference proteome</keyword>
<protein>
    <submittedName>
        <fullName evidence="1">ArfGAP with SH3 domain, ANK repeat and PH domain-containing protein</fullName>
    </submittedName>
</protein>
<gene>
    <name evidence="1" type="primary">Asap</name>
    <name evidence="1" type="ORF">EVAR_93122_1</name>
</gene>